<name>E9GFP1_DAPPU</name>
<evidence type="ECO:0000313" key="2">
    <source>
        <dbReference type="Proteomes" id="UP000000305"/>
    </source>
</evidence>
<keyword evidence="2" id="KW-1185">Reference proteome</keyword>
<sequence>MYATLRPVQSHVLIPSIELDKKTEMNPEASRYGNHSIHHIQIPEGFVPVLAAQCGVMLQSMLVKDLNT</sequence>
<accession>E9GFP1</accession>
<dbReference type="KEGG" id="dpx:DAPPUDRAFT_242029"/>
<gene>
    <name evidence="1" type="ORF">DAPPUDRAFT_242029</name>
</gene>
<reference evidence="1 2" key="1">
    <citation type="journal article" date="2011" name="Science">
        <title>The ecoresponsive genome of Daphnia pulex.</title>
        <authorList>
            <person name="Colbourne J.K."/>
            <person name="Pfrender M.E."/>
            <person name="Gilbert D."/>
            <person name="Thomas W.K."/>
            <person name="Tucker A."/>
            <person name="Oakley T.H."/>
            <person name="Tokishita S."/>
            <person name="Aerts A."/>
            <person name="Arnold G.J."/>
            <person name="Basu M.K."/>
            <person name="Bauer D.J."/>
            <person name="Caceres C.E."/>
            <person name="Carmel L."/>
            <person name="Casola C."/>
            <person name="Choi J.H."/>
            <person name="Detter J.C."/>
            <person name="Dong Q."/>
            <person name="Dusheyko S."/>
            <person name="Eads B.D."/>
            <person name="Frohlich T."/>
            <person name="Geiler-Samerotte K.A."/>
            <person name="Gerlach D."/>
            <person name="Hatcher P."/>
            <person name="Jogdeo S."/>
            <person name="Krijgsveld J."/>
            <person name="Kriventseva E.V."/>
            <person name="Kultz D."/>
            <person name="Laforsch C."/>
            <person name="Lindquist E."/>
            <person name="Lopez J."/>
            <person name="Manak J.R."/>
            <person name="Muller J."/>
            <person name="Pangilinan J."/>
            <person name="Patwardhan R.P."/>
            <person name="Pitluck S."/>
            <person name="Pritham E.J."/>
            <person name="Rechtsteiner A."/>
            <person name="Rho M."/>
            <person name="Rogozin I.B."/>
            <person name="Sakarya O."/>
            <person name="Salamov A."/>
            <person name="Schaack S."/>
            <person name="Shapiro H."/>
            <person name="Shiga Y."/>
            <person name="Skalitzky C."/>
            <person name="Smith Z."/>
            <person name="Souvorov A."/>
            <person name="Sung W."/>
            <person name="Tang Z."/>
            <person name="Tsuchiya D."/>
            <person name="Tu H."/>
            <person name="Vos H."/>
            <person name="Wang M."/>
            <person name="Wolf Y.I."/>
            <person name="Yamagata H."/>
            <person name="Yamada T."/>
            <person name="Ye Y."/>
            <person name="Shaw J.R."/>
            <person name="Andrews J."/>
            <person name="Crease T.J."/>
            <person name="Tang H."/>
            <person name="Lucas S.M."/>
            <person name="Robertson H.M."/>
            <person name="Bork P."/>
            <person name="Koonin E.V."/>
            <person name="Zdobnov E.M."/>
            <person name="Grigoriev I.V."/>
            <person name="Lynch M."/>
            <person name="Boore J.L."/>
        </authorList>
    </citation>
    <scope>NUCLEOTIDE SEQUENCE [LARGE SCALE GENOMIC DNA]</scope>
</reference>
<evidence type="ECO:0000313" key="1">
    <source>
        <dbReference type="EMBL" id="EFX81667.1"/>
    </source>
</evidence>
<dbReference type="HOGENOM" id="CLU_2796548_0_0_1"/>
<organism evidence="1 2">
    <name type="scientific">Daphnia pulex</name>
    <name type="common">Water flea</name>
    <dbReference type="NCBI Taxonomy" id="6669"/>
    <lineage>
        <taxon>Eukaryota</taxon>
        <taxon>Metazoa</taxon>
        <taxon>Ecdysozoa</taxon>
        <taxon>Arthropoda</taxon>
        <taxon>Crustacea</taxon>
        <taxon>Branchiopoda</taxon>
        <taxon>Diplostraca</taxon>
        <taxon>Cladocera</taxon>
        <taxon>Anomopoda</taxon>
        <taxon>Daphniidae</taxon>
        <taxon>Daphnia</taxon>
    </lineage>
</organism>
<dbReference type="InParanoid" id="E9GFP1"/>
<dbReference type="Proteomes" id="UP000000305">
    <property type="component" value="Unassembled WGS sequence"/>
</dbReference>
<dbReference type="AlphaFoldDB" id="E9GFP1"/>
<protein>
    <submittedName>
        <fullName evidence="1">Uncharacterized protein</fullName>
    </submittedName>
</protein>
<dbReference type="EMBL" id="GL732542">
    <property type="protein sequence ID" value="EFX81667.1"/>
    <property type="molecule type" value="Genomic_DNA"/>
</dbReference>
<proteinExistence type="predicted"/>